<dbReference type="OMA" id="CFHVERY"/>
<gene>
    <name evidence="12" type="ORF">H920_01235</name>
</gene>
<evidence type="ECO:0000256" key="9">
    <source>
        <dbReference type="ARBA" id="ARBA00023157"/>
    </source>
</evidence>
<evidence type="ECO:0000259" key="11">
    <source>
        <dbReference type="Pfam" id="PF13841"/>
    </source>
</evidence>
<dbReference type="EMBL" id="KN120932">
    <property type="protein sequence ID" value="KFO37358.1"/>
    <property type="molecule type" value="Genomic_DNA"/>
</dbReference>
<evidence type="ECO:0000313" key="12">
    <source>
        <dbReference type="EMBL" id="KFO37358.1"/>
    </source>
</evidence>
<name>A0A091E3R5_FUKDA</name>
<proteinExistence type="inferred from homology"/>
<dbReference type="GO" id="GO:0042742">
    <property type="term" value="P:defense response to bacterium"/>
    <property type="evidence" value="ECO:0007669"/>
    <property type="project" value="UniProtKB-UniRule"/>
</dbReference>
<evidence type="ECO:0000256" key="6">
    <source>
        <dbReference type="ARBA" id="ARBA00022729"/>
    </source>
</evidence>
<keyword evidence="8 10" id="KW-0044">Antibiotic</keyword>
<feature type="domain" description="Beta-defensin" evidence="11">
    <location>
        <begin position="29"/>
        <end position="58"/>
    </location>
</feature>
<dbReference type="GO" id="GO:0045087">
    <property type="term" value="P:innate immune response"/>
    <property type="evidence" value="ECO:0007669"/>
    <property type="project" value="InterPro"/>
</dbReference>
<keyword evidence="7 10" id="KW-0211">Defensin</keyword>
<dbReference type="GO" id="GO:0005576">
    <property type="term" value="C:extracellular region"/>
    <property type="evidence" value="ECO:0007669"/>
    <property type="project" value="UniProtKB-SubCell"/>
</dbReference>
<accession>A0A091E3R5</accession>
<comment type="subcellular location">
    <subcellularLocation>
        <location evidence="2 10">Secreted</location>
    </subcellularLocation>
</comment>
<comment type="function">
    <text evidence="1 10">Has antibacterial activity.</text>
</comment>
<dbReference type="eggNOG" id="ENOG502RU2M">
    <property type="taxonomic scope" value="Eukaryota"/>
</dbReference>
<evidence type="ECO:0000313" key="13">
    <source>
        <dbReference type="Proteomes" id="UP000028990"/>
    </source>
</evidence>
<comment type="similarity">
    <text evidence="3 10">Belongs to the beta-defensin family.</text>
</comment>
<feature type="signal peptide" evidence="10">
    <location>
        <begin position="1"/>
        <end position="23"/>
    </location>
</feature>
<keyword evidence="6 10" id="KW-0732">Signal</keyword>
<dbReference type="InterPro" id="IPR025933">
    <property type="entry name" value="Beta_defensin_dom"/>
</dbReference>
<sequence length="135" mass="15340">MSVMKPYLMTIAIFLILIHKASAAWNVPKCWDNMGHCRRRCLDNERYKLLCKNKVSCCIPIRKSYDDTPRPLPPLNPIQHITIDVGDWSPVSPGLNDEITFGDNEHEEISITTTEPFNSEKLKSMAPPSEKTIGN</sequence>
<dbReference type="Proteomes" id="UP000028990">
    <property type="component" value="Unassembled WGS sequence"/>
</dbReference>
<evidence type="ECO:0000256" key="8">
    <source>
        <dbReference type="ARBA" id="ARBA00023022"/>
    </source>
</evidence>
<evidence type="ECO:0000256" key="7">
    <source>
        <dbReference type="ARBA" id="ARBA00022940"/>
    </source>
</evidence>
<evidence type="ECO:0000256" key="10">
    <source>
        <dbReference type="RuleBase" id="RU231113"/>
    </source>
</evidence>
<keyword evidence="9" id="KW-1015">Disulfide bond</keyword>
<dbReference type="InterPro" id="IPR050544">
    <property type="entry name" value="Beta-defensin"/>
</dbReference>
<keyword evidence="5 10" id="KW-0929">Antimicrobial</keyword>
<keyword evidence="13" id="KW-1185">Reference proteome</keyword>
<evidence type="ECO:0000256" key="4">
    <source>
        <dbReference type="ARBA" id="ARBA00022525"/>
    </source>
</evidence>
<organism evidence="12 13">
    <name type="scientific">Fukomys damarensis</name>
    <name type="common">Damaraland mole rat</name>
    <name type="synonym">Cryptomys damarensis</name>
    <dbReference type="NCBI Taxonomy" id="885580"/>
    <lineage>
        <taxon>Eukaryota</taxon>
        <taxon>Metazoa</taxon>
        <taxon>Chordata</taxon>
        <taxon>Craniata</taxon>
        <taxon>Vertebrata</taxon>
        <taxon>Euteleostomi</taxon>
        <taxon>Mammalia</taxon>
        <taxon>Eutheria</taxon>
        <taxon>Euarchontoglires</taxon>
        <taxon>Glires</taxon>
        <taxon>Rodentia</taxon>
        <taxon>Hystricomorpha</taxon>
        <taxon>Bathyergidae</taxon>
        <taxon>Fukomys</taxon>
    </lineage>
</organism>
<dbReference type="Pfam" id="PF13841">
    <property type="entry name" value="Defensin_beta_2"/>
    <property type="match status" value="1"/>
</dbReference>
<dbReference type="PANTHER" id="PTHR15001">
    <property type="entry name" value="BETA-DEFENSIN 123-RELATED"/>
    <property type="match status" value="1"/>
</dbReference>
<protein>
    <recommendedName>
        <fullName evidence="10">Beta-defensin</fullName>
    </recommendedName>
</protein>
<dbReference type="PANTHER" id="PTHR15001:SF12">
    <property type="entry name" value="BETA-DEFENSIN 125"/>
    <property type="match status" value="1"/>
</dbReference>
<reference evidence="12 13" key="1">
    <citation type="submission" date="2013-11" db="EMBL/GenBank/DDBJ databases">
        <title>The Damaraland mole rat (Fukomys damarensis) genome and evolution of African mole rats.</title>
        <authorList>
            <person name="Gladyshev V.N."/>
            <person name="Fang X."/>
        </authorList>
    </citation>
    <scope>NUCLEOTIDE SEQUENCE [LARGE SCALE GENOMIC DNA]</scope>
    <source>
        <tissue evidence="12">Liver</tissue>
    </source>
</reference>
<evidence type="ECO:0000256" key="3">
    <source>
        <dbReference type="ARBA" id="ARBA00007371"/>
    </source>
</evidence>
<feature type="chain" id="PRO_5005106934" description="Beta-defensin" evidence="10">
    <location>
        <begin position="24"/>
        <end position="135"/>
    </location>
</feature>
<dbReference type="STRING" id="885580.ENSFDAP00000009865"/>
<keyword evidence="4 10" id="KW-0964">Secreted</keyword>
<evidence type="ECO:0000256" key="1">
    <source>
        <dbReference type="ARBA" id="ARBA00002878"/>
    </source>
</evidence>
<dbReference type="AlphaFoldDB" id="A0A091E3R5"/>
<dbReference type="Gene3D" id="3.10.360.10">
    <property type="entry name" value="Antimicrobial Peptide, Beta-defensin 2, Chain A"/>
    <property type="match status" value="1"/>
</dbReference>
<evidence type="ECO:0000256" key="5">
    <source>
        <dbReference type="ARBA" id="ARBA00022529"/>
    </source>
</evidence>
<evidence type="ECO:0000256" key="2">
    <source>
        <dbReference type="ARBA" id="ARBA00004613"/>
    </source>
</evidence>